<dbReference type="EMBL" id="CP155447">
    <property type="protein sequence ID" value="XBH01451.1"/>
    <property type="molecule type" value="Genomic_DNA"/>
</dbReference>
<evidence type="ECO:0000256" key="5">
    <source>
        <dbReference type="ARBA" id="ARBA00022989"/>
    </source>
</evidence>
<proteinExistence type="predicted"/>
<dbReference type="InterPro" id="IPR011701">
    <property type="entry name" value="MFS"/>
</dbReference>
<keyword evidence="2" id="KW-0813">Transport</keyword>
<keyword evidence="3" id="KW-1003">Cell membrane</keyword>
<gene>
    <name evidence="8" type="ORF">V5E97_24215</name>
</gene>
<dbReference type="Pfam" id="PF07690">
    <property type="entry name" value="MFS_1"/>
    <property type="match status" value="1"/>
</dbReference>
<evidence type="ECO:0000256" key="6">
    <source>
        <dbReference type="ARBA" id="ARBA00023136"/>
    </source>
</evidence>
<dbReference type="AlphaFoldDB" id="A0AAU7C8G3"/>
<keyword evidence="4 7" id="KW-0812">Transmembrane</keyword>
<evidence type="ECO:0000256" key="3">
    <source>
        <dbReference type="ARBA" id="ARBA00022475"/>
    </source>
</evidence>
<keyword evidence="5 7" id="KW-1133">Transmembrane helix</keyword>
<feature type="transmembrane region" description="Helical" evidence="7">
    <location>
        <begin position="183"/>
        <end position="203"/>
    </location>
</feature>
<sequence>MGKEEPISELGPGRASGHPLRGLLITQFLGAFNDNAWKQVVTLLAISAAVTVEAGQREAALAQMALLLPSMLFSLPAGALSDRVSKRSVILAMKTFELTLMVVGTLILYRYPTSARLGMVVLMFLGLQAALFSPAKYGILPEILPHEKLSRGNGFLELWSNVAIIAGIVGGGGLLGLFSGRPWLAGLVLTVLSAVGLVAALSIPRVPAARSEGGIVATIQLGWSAIRADRILRLAISGQFLVWSLACLIPAPVLTYSKKILSWMTRSRACRWRWSGLGSGSDRSWRAKSRRRRSSTACCRSERWG</sequence>
<dbReference type="PANTHER" id="PTHR43266:SF2">
    <property type="entry name" value="MAJOR FACILITATOR SUPERFAMILY (MFS) PROFILE DOMAIN-CONTAINING PROTEIN"/>
    <property type="match status" value="1"/>
</dbReference>
<evidence type="ECO:0000256" key="1">
    <source>
        <dbReference type="ARBA" id="ARBA00004651"/>
    </source>
</evidence>
<evidence type="ECO:0000313" key="8">
    <source>
        <dbReference type="EMBL" id="XBH01451.1"/>
    </source>
</evidence>
<dbReference type="Gene3D" id="1.20.1250.20">
    <property type="entry name" value="MFS general substrate transporter like domains"/>
    <property type="match status" value="1"/>
</dbReference>
<evidence type="ECO:0000256" key="7">
    <source>
        <dbReference type="SAM" id="Phobius"/>
    </source>
</evidence>
<dbReference type="PANTHER" id="PTHR43266">
    <property type="entry name" value="MACROLIDE-EFFLUX PROTEIN"/>
    <property type="match status" value="1"/>
</dbReference>
<comment type="subcellular location">
    <subcellularLocation>
        <location evidence="1">Cell membrane</location>
        <topology evidence="1">Multi-pass membrane protein</topology>
    </subcellularLocation>
</comment>
<dbReference type="GO" id="GO:0005886">
    <property type="term" value="C:plasma membrane"/>
    <property type="evidence" value="ECO:0007669"/>
    <property type="project" value="UniProtKB-SubCell"/>
</dbReference>
<dbReference type="InterPro" id="IPR036259">
    <property type="entry name" value="MFS_trans_sf"/>
</dbReference>
<feature type="transmembrane region" description="Helical" evidence="7">
    <location>
        <begin position="117"/>
        <end position="137"/>
    </location>
</feature>
<dbReference type="RefSeq" id="WP_406694156.1">
    <property type="nucleotide sequence ID" value="NZ_CP155447.1"/>
</dbReference>
<accession>A0AAU7C8G3</accession>
<feature type="transmembrane region" description="Helical" evidence="7">
    <location>
        <begin position="91"/>
        <end position="111"/>
    </location>
</feature>
<dbReference type="GO" id="GO:0022857">
    <property type="term" value="F:transmembrane transporter activity"/>
    <property type="evidence" value="ECO:0007669"/>
    <property type="project" value="InterPro"/>
</dbReference>
<reference evidence="8" key="1">
    <citation type="submission" date="2024-05" db="EMBL/GenBank/DDBJ databases">
        <title>Planctomycetes of the genus Singulisphaera possess chitinolytic capabilities.</title>
        <authorList>
            <person name="Ivanova A."/>
        </authorList>
    </citation>
    <scope>NUCLEOTIDE SEQUENCE</scope>
    <source>
        <strain evidence="8">Ch08T</strain>
    </source>
</reference>
<organism evidence="8">
    <name type="scientific">Singulisphaera sp. Ch08</name>
    <dbReference type="NCBI Taxonomy" id="3120278"/>
    <lineage>
        <taxon>Bacteria</taxon>
        <taxon>Pseudomonadati</taxon>
        <taxon>Planctomycetota</taxon>
        <taxon>Planctomycetia</taxon>
        <taxon>Isosphaerales</taxon>
        <taxon>Isosphaeraceae</taxon>
        <taxon>Singulisphaera</taxon>
    </lineage>
</organism>
<dbReference type="SUPFAM" id="SSF103473">
    <property type="entry name" value="MFS general substrate transporter"/>
    <property type="match status" value="1"/>
</dbReference>
<keyword evidence="6 7" id="KW-0472">Membrane</keyword>
<protein>
    <submittedName>
        <fullName evidence="8">MFS transporter</fullName>
    </submittedName>
</protein>
<evidence type="ECO:0000256" key="4">
    <source>
        <dbReference type="ARBA" id="ARBA00022692"/>
    </source>
</evidence>
<evidence type="ECO:0000256" key="2">
    <source>
        <dbReference type="ARBA" id="ARBA00022448"/>
    </source>
</evidence>
<name>A0AAU7C8G3_9BACT</name>
<feature type="transmembrane region" description="Helical" evidence="7">
    <location>
        <begin position="158"/>
        <end position="177"/>
    </location>
</feature>
<feature type="transmembrane region" description="Helical" evidence="7">
    <location>
        <begin position="231"/>
        <end position="254"/>
    </location>
</feature>